<reference evidence="1" key="1">
    <citation type="submission" date="2021-03" db="EMBL/GenBank/DDBJ databases">
        <authorList>
            <person name="Bekaert M."/>
        </authorList>
    </citation>
    <scope>NUCLEOTIDE SEQUENCE</scope>
</reference>
<dbReference type="OrthoDB" id="6123744at2759"/>
<comment type="caution">
    <text evidence="1">The sequence shown here is derived from an EMBL/GenBank/DDBJ whole genome shotgun (WGS) entry which is preliminary data.</text>
</comment>
<organism evidence="1 2">
    <name type="scientific">Mytilus edulis</name>
    <name type="common">Blue mussel</name>
    <dbReference type="NCBI Taxonomy" id="6550"/>
    <lineage>
        <taxon>Eukaryota</taxon>
        <taxon>Metazoa</taxon>
        <taxon>Spiralia</taxon>
        <taxon>Lophotrochozoa</taxon>
        <taxon>Mollusca</taxon>
        <taxon>Bivalvia</taxon>
        <taxon>Autobranchia</taxon>
        <taxon>Pteriomorphia</taxon>
        <taxon>Mytilida</taxon>
        <taxon>Mytiloidea</taxon>
        <taxon>Mytilidae</taxon>
        <taxon>Mytilinae</taxon>
        <taxon>Mytilus</taxon>
    </lineage>
</organism>
<dbReference type="InterPro" id="IPR036691">
    <property type="entry name" value="Endo/exonu/phosph_ase_sf"/>
</dbReference>
<gene>
    <name evidence="1" type="ORF">MEDL_47659</name>
</gene>
<keyword evidence="2" id="KW-1185">Reference proteome</keyword>
<evidence type="ECO:0008006" key="3">
    <source>
        <dbReference type="Google" id="ProtNLM"/>
    </source>
</evidence>
<dbReference type="Gene3D" id="3.60.10.10">
    <property type="entry name" value="Endonuclease/exonuclease/phosphatase"/>
    <property type="match status" value="1"/>
</dbReference>
<evidence type="ECO:0000313" key="1">
    <source>
        <dbReference type="EMBL" id="CAG2235073.1"/>
    </source>
</evidence>
<name>A0A8S3TV24_MYTED</name>
<proteinExistence type="predicted"/>
<accession>A0A8S3TV24</accession>
<dbReference type="PANTHER" id="PTHR23227:SF67">
    <property type="entry name" value="CRANIOFACIAL DEVELOPMENT PROTEIN 2-LIKE"/>
    <property type="match status" value="1"/>
</dbReference>
<dbReference type="Proteomes" id="UP000683360">
    <property type="component" value="Unassembled WGS sequence"/>
</dbReference>
<dbReference type="AlphaFoldDB" id="A0A8S3TV24"/>
<protein>
    <recommendedName>
        <fullName evidence="3">Endonuclease/exonuclease/phosphatase domain-containing protein</fullName>
    </recommendedName>
</protein>
<sequence>MAKFKTKNKRISLNIIQCYAPTNGAEDNIKEEFYQLLEETTRKCSSKDITILMGDLNAKVGSDNTGYEQVMGRHGLGEMNENGELFANHCANHNLVIGGTVFPHKKCHIHVATWVYPDMNTENQIEHVYISKKFRRSLQDVRVKRGADSATDHHLIVAKVKLKLKKHQNIESTGKRFNISMLENKTKKSEFQIELKNRFSTFQNAAEEIISIEDHWQEIKNAFTTACETSVGLKNRKHQEWITPETLVKVEKRKNIKNILNNSKTRSAKQSASREYTIANKDVRNSARRDKRAFVDKLTAEAEEAARANNIKALYDNIKLLTGKYQKGSRPVKSKEGKTLNTHEEQMKRWVEHFKDVLNQDPPVYLILINRILQSSAYSHLVAPSDADQRF</sequence>
<evidence type="ECO:0000313" key="2">
    <source>
        <dbReference type="Proteomes" id="UP000683360"/>
    </source>
</evidence>
<dbReference type="SUPFAM" id="SSF56219">
    <property type="entry name" value="DNase I-like"/>
    <property type="match status" value="1"/>
</dbReference>
<dbReference type="CDD" id="cd09076">
    <property type="entry name" value="L1-EN"/>
    <property type="match status" value="1"/>
</dbReference>
<dbReference type="InterPro" id="IPR027124">
    <property type="entry name" value="Swc5/CFDP1/2"/>
</dbReference>
<dbReference type="PANTHER" id="PTHR23227">
    <property type="entry name" value="BUCENTAUR RELATED"/>
    <property type="match status" value="1"/>
</dbReference>
<dbReference type="EMBL" id="CAJPWZ010002306">
    <property type="protein sequence ID" value="CAG2235073.1"/>
    <property type="molecule type" value="Genomic_DNA"/>
</dbReference>